<keyword evidence="10" id="KW-1185">Reference proteome</keyword>
<evidence type="ECO:0000256" key="1">
    <source>
        <dbReference type="ARBA" id="ARBA00004651"/>
    </source>
</evidence>
<dbReference type="InterPro" id="IPR000515">
    <property type="entry name" value="MetI-like"/>
</dbReference>
<dbReference type="Proteomes" id="UP000248326">
    <property type="component" value="Unassembled WGS sequence"/>
</dbReference>
<keyword evidence="4 7" id="KW-0812">Transmembrane</keyword>
<evidence type="ECO:0000256" key="6">
    <source>
        <dbReference type="ARBA" id="ARBA00023136"/>
    </source>
</evidence>
<organism evidence="9 10">
    <name type="scientific">Deinococcus yavapaiensis KR-236</name>
    <dbReference type="NCBI Taxonomy" id="694435"/>
    <lineage>
        <taxon>Bacteria</taxon>
        <taxon>Thermotogati</taxon>
        <taxon>Deinococcota</taxon>
        <taxon>Deinococci</taxon>
        <taxon>Deinococcales</taxon>
        <taxon>Deinococcaceae</taxon>
        <taxon>Deinococcus</taxon>
    </lineage>
</organism>
<evidence type="ECO:0000256" key="5">
    <source>
        <dbReference type="ARBA" id="ARBA00022989"/>
    </source>
</evidence>
<sequence>MASRAAEVKLRRGGVAPLALGWGLVVASFVLLGVAISQVLNVQFGTTPSNQGTVLLLTALGVVLGVFGIGRIADRTRGLTPALVTFVFSLLAVEALLRAYAVPPGLIPTPSRVWTALVNGLEVLARDAAVTFVQEALVGYLGGTIVAILVALAVVRFRFLERGLLPYAAVASSVPIVALAPVIVKAFGLEPVSKAIIVGITVFFPIVVNVVRGLQSANPHHLDLMRTYAVPPARTFLLVRVPSALPFLFTALKIATTLAMIGAIVGEFFGATGEGLGFRIQIEAGRFNLDVVWAAIVVASVLGIAFYGLVSWLESRFTFRFGSAK</sequence>
<feature type="domain" description="ABC transmembrane type-1" evidence="8">
    <location>
        <begin position="129"/>
        <end position="310"/>
    </location>
</feature>
<feature type="transmembrane region" description="Helical" evidence="7">
    <location>
        <begin position="137"/>
        <end position="157"/>
    </location>
</feature>
<feature type="transmembrane region" description="Helical" evidence="7">
    <location>
        <begin position="291"/>
        <end position="313"/>
    </location>
</feature>
<proteinExistence type="inferred from homology"/>
<evidence type="ECO:0000256" key="7">
    <source>
        <dbReference type="RuleBase" id="RU363032"/>
    </source>
</evidence>
<keyword evidence="5 7" id="KW-1133">Transmembrane helix</keyword>
<keyword evidence="6 7" id="KW-0472">Membrane</keyword>
<evidence type="ECO:0000313" key="10">
    <source>
        <dbReference type="Proteomes" id="UP000248326"/>
    </source>
</evidence>
<comment type="similarity">
    <text evidence="7">Belongs to the binding-protein-dependent transport system permease family.</text>
</comment>
<dbReference type="AlphaFoldDB" id="A0A318SA09"/>
<name>A0A318SA09_9DEIO</name>
<feature type="transmembrane region" description="Helical" evidence="7">
    <location>
        <begin position="52"/>
        <end position="70"/>
    </location>
</feature>
<evidence type="ECO:0000313" key="9">
    <source>
        <dbReference type="EMBL" id="PYE55980.1"/>
    </source>
</evidence>
<comment type="caution">
    <text evidence="9">The sequence shown here is derived from an EMBL/GenBank/DDBJ whole genome shotgun (WGS) entry which is preliminary data.</text>
</comment>
<dbReference type="EMBL" id="QJSX01000002">
    <property type="protein sequence ID" value="PYE55980.1"/>
    <property type="molecule type" value="Genomic_DNA"/>
</dbReference>
<keyword evidence="2 7" id="KW-0813">Transport</keyword>
<dbReference type="InterPro" id="IPR035906">
    <property type="entry name" value="MetI-like_sf"/>
</dbReference>
<accession>A0A318SA09</accession>
<dbReference type="SUPFAM" id="SSF161098">
    <property type="entry name" value="MetI-like"/>
    <property type="match status" value="1"/>
</dbReference>
<dbReference type="Pfam" id="PF00528">
    <property type="entry name" value="BPD_transp_1"/>
    <property type="match status" value="1"/>
</dbReference>
<evidence type="ECO:0000256" key="4">
    <source>
        <dbReference type="ARBA" id="ARBA00022692"/>
    </source>
</evidence>
<dbReference type="RefSeq" id="WP_110885498.1">
    <property type="nucleotide sequence ID" value="NZ_QJSX01000002.1"/>
</dbReference>
<dbReference type="CDD" id="cd06261">
    <property type="entry name" value="TM_PBP2"/>
    <property type="match status" value="1"/>
</dbReference>
<comment type="subcellular location">
    <subcellularLocation>
        <location evidence="1 7">Cell membrane</location>
        <topology evidence="1 7">Multi-pass membrane protein</topology>
    </subcellularLocation>
</comment>
<dbReference type="Gene3D" id="1.10.3720.10">
    <property type="entry name" value="MetI-like"/>
    <property type="match status" value="1"/>
</dbReference>
<dbReference type="PANTHER" id="PTHR30151">
    <property type="entry name" value="ALKANE SULFONATE ABC TRANSPORTER-RELATED, MEMBRANE SUBUNIT"/>
    <property type="match status" value="1"/>
</dbReference>
<feature type="transmembrane region" description="Helical" evidence="7">
    <location>
        <begin position="82"/>
        <end position="101"/>
    </location>
</feature>
<feature type="transmembrane region" description="Helical" evidence="7">
    <location>
        <begin position="196"/>
        <end position="214"/>
    </location>
</feature>
<dbReference type="PANTHER" id="PTHR30151:SF41">
    <property type="entry name" value="ABC TRANSPORTER PERMEASE PROTEIN"/>
    <property type="match status" value="1"/>
</dbReference>
<keyword evidence="3" id="KW-1003">Cell membrane</keyword>
<dbReference type="GO" id="GO:0005886">
    <property type="term" value="C:plasma membrane"/>
    <property type="evidence" value="ECO:0007669"/>
    <property type="project" value="UniProtKB-SubCell"/>
</dbReference>
<gene>
    <name evidence="9" type="ORF">DES52_102348</name>
</gene>
<feature type="transmembrane region" description="Helical" evidence="7">
    <location>
        <begin position="164"/>
        <end position="184"/>
    </location>
</feature>
<dbReference type="OrthoDB" id="9804353at2"/>
<dbReference type="GO" id="GO:0055085">
    <property type="term" value="P:transmembrane transport"/>
    <property type="evidence" value="ECO:0007669"/>
    <property type="project" value="InterPro"/>
</dbReference>
<dbReference type="PROSITE" id="PS50928">
    <property type="entry name" value="ABC_TM1"/>
    <property type="match status" value="1"/>
</dbReference>
<feature type="transmembrane region" description="Helical" evidence="7">
    <location>
        <begin position="20"/>
        <end position="40"/>
    </location>
</feature>
<evidence type="ECO:0000256" key="2">
    <source>
        <dbReference type="ARBA" id="ARBA00022448"/>
    </source>
</evidence>
<reference evidence="9 10" key="1">
    <citation type="submission" date="2018-06" db="EMBL/GenBank/DDBJ databases">
        <title>Genomic Encyclopedia of Type Strains, Phase IV (KMG-IV): sequencing the most valuable type-strain genomes for metagenomic binning, comparative biology and taxonomic classification.</title>
        <authorList>
            <person name="Goeker M."/>
        </authorList>
    </citation>
    <scope>NUCLEOTIDE SEQUENCE [LARGE SCALE GENOMIC DNA]</scope>
    <source>
        <strain evidence="9 10">DSM 18048</strain>
    </source>
</reference>
<evidence type="ECO:0000259" key="8">
    <source>
        <dbReference type="PROSITE" id="PS50928"/>
    </source>
</evidence>
<evidence type="ECO:0000256" key="3">
    <source>
        <dbReference type="ARBA" id="ARBA00022475"/>
    </source>
</evidence>
<protein>
    <submittedName>
        <fullName evidence="9">NitT/TauT family transport system permease protein</fullName>
    </submittedName>
</protein>
<feature type="transmembrane region" description="Helical" evidence="7">
    <location>
        <begin position="244"/>
        <end position="271"/>
    </location>
</feature>